<dbReference type="Proteomes" id="UP001216828">
    <property type="component" value="Chromosome"/>
</dbReference>
<organism evidence="3 4">
    <name type="scientific">Stenotrophomonas forensis</name>
    <dbReference type="NCBI Taxonomy" id="2871169"/>
    <lineage>
        <taxon>Bacteria</taxon>
        <taxon>Pseudomonadati</taxon>
        <taxon>Pseudomonadota</taxon>
        <taxon>Gammaproteobacteria</taxon>
        <taxon>Lysobacterales</taxon>
        <taxon>Lysobacteraceae</taxon>
        <taxon>Stenotrophomonas</taxon>
        <taxon>Stenotrophomonas maltophilia group</taxon>
    </lineage>
</organism>
<keyword evidence="2" id="KW-0472">Membrane</keyword>
<gene>
    <name evidence="3" type="ORF">K5L94_06195</name>
</gene>
<proteinExistence type="predicted"/>
<evidence type="ECO:0008006" key="5">
    <source>
        <dbReference type="Google" id="ProtNLM"/>
    </source>
</evidence>
<keyword evidence="2" id="KW-0812">Transmembrane</keyword>
<name>A0ABY7Y4J8_9GAMM</name>
<evidence type="ECO:0000313" key="4">
    <source>
        <dbReference type="Proteomes" id="UP001216828"/>
    </source>
</evidence>
<feature type="transmembrane region" description="Helical" evidence="2">
    <location>
        <begin position="98"/>
        <end position="119"/>
    </location>
</feature>
<evidence type="ECO:0000256" key="1">
    <source>
        <dbReference type="SAM" id="MobiDB-lite"/>
    </source>
</evidence>
<reference evidence="3 4" key="1">
    <citation type="submission" date="2021-08" db="EMBL/GenBank/DDBJ databases">
        <title>Stenotrophomonas forensis sp. nov., isolated from contaminated viral transport media.</title>
        <authorList>
            <person name="Nguyen S.V."/>
            <person name="Edwards D."/>
            <person name="Scott S."/>
            <person name="Doss J."/>
            <person name="Merid S."/>
            <person name="Zelaya E."/>
            <person name="Maza C."/>
            <person name="Mann M."/>
            <person name="Hamilton B."/>
            <person name="Blackwell R."/>
            <person name="Tran A."/>
            <person name="Hauser J."/>
        </authorList>
    </citation>
    <scope>NUCLEOTIDE SEQUENCE [LARGE SCALE GENOMIC DNA]</scope>
    <source>
        <strain evidence="3 4">DFS-20110405</strain>
    </source>
</reference>
<evidence type="ECO:0000256" key="2">
    <source>
        <dbReference type="SAM" id="Phobius"/>
    </source>
</evidence>
<feature type="transmembrane region" description="Helical" evidence="2">
    <location>
        <begin position="29"/>
        <end position="50"/>
    </location>
</feature>
<evidence type="ECO:0000313" key="3">
    <source>
        <dbReference type="EMBL" id="WDM64876.1"/>
    </source>
</evidence>
<feature type="region of interest" description="Disordered" evidence="1">
    <location>
        <begin position="1"/>
        <end position="20"/>
    </location>
</feature>
<feature type="transmembrane region" description="Helical" evidence="2">
    <location>
        <begin position="140"/>
        <end position="166"/>
    </location>
</feature>
<dbReference type="EMBL" id="CP082270">
    <property type="protein sequence ID" value="WDM64876.1"/>
    <property type="molecule type" value="Genomic_DNA"/>
</dbReference>
<accession>A0ABY7Y4J8</accession>
<protein>
    <recommendedName>
        <fullName evidence="5">NfeD-like C-terminal domain-containing protein</fullName>
    </recommendedName>
</protein>
<dbReference type="RefSeq" id="WP_188238821.1">
    <property type="nucleotide sequence ID" value="NZ_CP082270.1"/>
</dbReference>
<keyword evidence="4" id="KW-1185">Reference proteome</keyword>
<keyword evidence="2" id="KW-1133">Transmembrane helix</keyword>
<sequence length="257" mass="27410">MADNGADGEQTKKEADNAGAKSPSHIASALTTMAGGILAVATLIGFFLHLSGDVAHSTYLTEMGVPAALFPQATDAKIIHGYYVVIIQGIRLISDIPWGIVFTMIGMSTLSIVIARAPVKENTAMRGWLERRSYWIRQPIVALLGSAVFLSAVASVGCFVLLLAIVPGLVGEKFGKSKADETKKLLLAEASAKGSELWQGSERLAEGRVVEASDSWIAIYDSELKTVRILKNDGIEIRTHLSTAKASDQASPPMQSQ</sequence>